<keyword evidence="2" id="KW-1185">Reference proteome</keyword>
<organism evidence="1 2">
    <name type="scientific">Myroides odoratus</name>
    <name type="common">Flavobacterium odoratum</name>
    <dbReference type="NCBI Taxonomy" id="256"/>
    <lineage>
        <taxon>Bacteria</taxon>
        <taxon>Pseudomonadati</taxon>
        <taxon>Bacteroidota</taxon>
        <taxon>Flavobacteriia</taxon>
        <taxon>Flavobacteriales</taxon>
        <taxon>Flavobacteriaceae</taxon>
        <taxon>Myroides</taxon>
    </lineage>
</organism>
<name>A0A378U6F3_MYROD</name>
<sequence>MAREIREIKKQITDTYIANAVVKETYKLDPVKTFEQQFSKVSIENLLFETIAFALWFFEKLLDQNKVEINEEIAKSRIHNQKWYREKALDFMFGQSLSESDQYDITGLTEKEIQQAKIIANAAPVKMQGYLRMKVVKRKKEELHPLSPAELKAFESYMNRVTDAGTYVIPTTNVADDLKLHLDVYYNEMILAQDGSRLDGTLQHPVIDVIHDYLKSLRFNGAFVETKLMDEIQQIEGVSMVKIVAAWSKYGFYDYESTQNPNVGLINEVRTADAGYMKLDETNTVITYKPFMEYE</sequence>
<dbReference type="AlphaFoldDB" id="A0A378U6F3"/>
<evidence type="ECO:0000313" key="1">
    <source>
        <dbReference type="EMBL" id="STZ70184.1"/>
    </source>
</evidence>
<dbReference type="Proteomes" id="UP000255024">
    <property type="component" value="Unassembled WGS sequence"/>
</dbReference>
<protein>
    <submittedName>
        <fullName evidence="1">Uncharacterized protein</fullName>
    </submittedName>
</protein>
<evidence type="ECO:0000313" key="2">
    <source>
        <dbReference type="Proteomes" id="UP000255024"/>
    </source>
</evidence>
<dbReference type="RefSeq" id="WP_115092724.1">
    <property type="nucleotide sequence ID" value="NZ_CP068107.1"/>
</dbReference>
<gene>
    <name evidence="1" type="ORF">NCTC11179_03717</name>
</gene>
<dbReference type="EMBL" id="UGQL01000002">
    <property type="protein sequence ID" value="STZ70184.1"/>
    <property type="molecule type" value="Genomic_DNA"/>
</dbReference>
<proteinExistence type="predicted"/>
<accession>A0A378U6F3</accession>
<reference evidence="1 2" key="1">
    <citation type="submission" date="2018-06" db="EMBL/GenBank/DDBJ databases">
        <authorList>
            <consortium name="Pathogen Informatics"/>
            <person name="Doyle S."/>
        </authorList>
    </citation>
    <scope>NUCLEOTIDE SEQUENCE [LARGE SCALE GENOMIC DNA]</scope>
    <source>
        <strain evidence="1 2">NCTC11179</strain>
    </source>
</reference>